<evidence type="ECO:0008006" key="3">
    <source>
        <dbReference type="Google" id="ProtNLM"/>
    </source>
</evidence>
<gene>
    <name evidence="2" type="ORF">ENV54_02000</name>
</gene>
<feature type="chain" id="PRO_5027669248" description="DUF1795 domain-containing protein" evidence="1">
    <location>
        <begin position="23"/>
        <end position="174"/>
    </location>
</feature>
<proteinExistence type="predicted"/>
<dbReference type="AlphaFoldDB" id="A0A7C4ETM3"/>
<organism evidence="2">
    <name type="scientific">Desulfomonile tiedjei</name>
    <dbReference type="NCBI Taxonomy" id="2358"/>
    <lineage>
        <taxon>Bacteria</taxon>
        <taxon>Pseudomonadati</taxon>
        <taxon>Thermodesulfobacteriota</taxon>
        <taxon>Desulfomonilia</taxon>
        <taxon>Desulfomonilales</taxon>
        <taxon>Desulfomonilaceae</taxon>
        <taxon>Desulfomonile</taxon>
    </lineage>
</organism>
<name>A0A7C4ETM3_9BACT</name>
<keyword evidence="1" id="KW-0732">Signal</keyword>
<comment type="caution">
    <text evidence="2">The sequence shown here is derived from an EMBL/GenBank/DDBJ whole genome shotgun (WGS) entry which is preliminary data.</text>
</comment>
<protein>
    <recommendedName>
        <fullName evidence="3">DUF1795 domain-containing protein</fullName>
    </recommendedName>
</protein>
<sequence length="174" mass="19297">MKRLLCIAITVVICVIAPSALPAQSQKSSDANARPAPQELNGGFFKIKIPQGFQQDPVDEPGIYKWRKDSGEIYIVAGDSFFQSPDPILKALRNTAEKDPQIEEVKEIKLKGGKALLCKDKGSDQPNSLRAWRLVVFTDQKMMNIDFTAPVKDFMSFAPAFEEALRSLKLISPS</sequence>
<dbReference type="EMBL" id="DTGT01000061">
    <property type="protein sequence ID" value="HGH60053.1"/>
    <property type="molecule type" value="Genomic_DNA"/>
</dbReference>
<evidence type="ECO:0000256" key="1">
    <source>
        <dbReference type="SAM" id="SignalP"/>
    </source>
</evidence>
<reference evidence="2" key="1">
    <citation type="journal article" date="2020" name="mSystems">
        <title>Genome- and Community-Level Interaction Insights into Carbon Utilization and Element Cycling Functions of Hydrothermarchaeota in Hydrothermal Sediment.</title>
        <authorList>
            <person name="Zhou Z."/>
            <person name="Liu Y."/>
            <person name="Xu W."/>
            <person name="Pan J."/>
            <person name="Luo Z.H."/>
            <person name="Li M."/>
        </authorList>
    </citation>
    <scope>NUCLEOTIDE SEQUENCE [LARGE SCALE GENOMIC DNA]</scope>
    <source>
        <strain evidence="2">SpSt-769</strain>
    </source>
</reference>
<evidence type="ECO:0000313" key="2">
    <source>
        <dbReference type="EMBL" id="HGH60053.1"/>
    </source>
</evidence>
<feature type="signal peptide" evidence="1">
    <location>
        <begin position="1"/>
        <end position="22"/>
    </location>
</feature>
<accession>A0A7C4ETM3</accession>